<dbReference type="Proteomes" id="UP000199415">
    <property type="component" value="Unassembled WGS sequence"/>
</dbReference>
<dbReference type="AlphaFoldDB" id="A0A1G7NWY9"/>
<evidence type="ECO:0000256" key="2">
    <source>
        <dbReference type="ARBA" id="ARBA00047806"/>
    </source>
</evidence>
<organism evidence="6 7">
    <name type="scientific">Limimonas halophila</name>
    <dbReference type="NCBI Taxonomy" id="1082479"/>
    <lineage>
        <taxon>Bacteria</taxon>
        <taxon>Pseudomonadati</taxon>
        <taxon>Pseudomonadota</taxon>
        <taxon>Alphaproteobacteria</taxon>
        <taxon>Rhodospirillales</taxon>
        <taxon>Rhodovibrionaceae</taxon>
        <taxon>Limimonas</taxon>
    </lineage>
</organism>
<keyword evidence="1 4" id="KW-0560">Oxidoreductase</keyword>
<feature type="active site" evidence="4">
    <location>
        <position position="10"/>
    </location>
</feature>
<dbReference type="OrthoDB" id="4174719at2"/>
<comment type="catalytic activity">
    <reaction evidence="3 4">
        <text>[thioredoxin]-disulfide + L-methionine + H2O = L-methionine (S)-S-oxide + [thioredoxin]-dithiol</text>
        <dbReference type="Rhea" id="RHEA:19993"/>
        <dbReference type="Rhea" id="RHEA-COMP:10698"/>
        <dbReference type="Rhea" id="RHEA-COMP:10700"/>
        <dbReference type="ChEBI" id="CHEBI:15377"/>
        <dbReference type="ChEBI" id="CHEBI:29950"/>
        <dbReference type="ChEBI" id="CHEBI:50058"/>
        <dbReference type="ChEBI" id="CHEBI:57844"/>
        <dbReference type="ChEBI" id="CHEBI:58772"/>
        <dbReference type="EC" id="1.8.4.11"/>
    </reaction>
</comment>
<sequence length="158" mass="17574">MATATFGAGCFWGVEVTFRRTQGVTDAVVGYMGGTVPNPTYEQVCTGRTGHAEVVQVSYDPAVVTYDALLEVFWGCHDPTQVNRQGPDVGTQYRSVIFCHDDDQRARAEASRARLDEWGVYRAPIATAIEPAGTFWPAEPYHQRYLEKRGLADPVEWL</sequence>
<accession>A0A1G7NWY9</accession>
<dbReference type="GO" id="GO:0033744">
    <property type="term" value="F:L-methionine:thioredoxin-disulfide S-oxidoreductase activity"/>
    <property type="evidence" value="ECO:0007669"/>
    <property type="project" value="RHEA"/>
</dbReference>
<evidence type="ECO:0000313" key="7">
    <source>
        <dbReference type="Proteomes" id="UP000199415"/>
    </source>
</evidence>
<comment type="function">
    <text evidence="4">Has an important function as a repair enzyme for proteins that have been inactivated by oxidation. Catalyzes the reversible oxidation-reduction of methionine sulfoxide in proteins to methionine.</text>
</comment>
<dbReference type="GO" id="GO:0008113">
    <property type="term" value="F:peptide-methionine (S)-S-oxide reductase activity"/>
    <property type="evidence" value="ECO:0007669"/>
    <property type="project" value="UniProtKB-UniRule"/>
</dbReference>
<dbReference type="EC" id="1.8.4.11" evidence="4"/>
<evidence type="ECO:0000256" key="3">
    <source>
        <dbReference type="ARBA" id="ARBA00048782"/>
    </source>
</evidence>
<evidence type="ECO:0000259" key="5">
    <source>
        <dbReference type="Pfam" id="PF01625"/>
    </source>
</evidence>
<dbReference type="HAMAP" id="MF_01401">
    <property type="entry name" value="MsrA"/>
    <property type="match status" value="1"/>
</dbReference>
<dbReference type="Gene3D" id="3.30.1060.10">
    <property type="entry name" value="Peptide methionine sulphoxide reductase MsrA"/>
    <property type="match status" value="1"/>
</dbReference>
<proteinExistence type="inferred from homology"/>
<dbReference type="InterPro" id="IPR036509">
    <property type="entry name" value="Met_Sox_Rdtase_MsrA_sf"/>
</dbReference>
<dbReference type="PANTHER" id="PTHR43774:SF1">
    <property type="entry name" value="PEPTIDE METHIONINE SULFOXIDE REDUCTASE MSRA 2"/>
    <property type="match status" value="1"/>
</dbReference>
<dbReference type="InterPro" id="IPR002569">
    <property type="entry name" value="Met_Sox_Rdtase_MsrA_dom"/>
</dbReference>
<dbReference type="NCBIfam" id="TIGR00401">
    <property type="entry name" value="msrA"/>
    <property type="match status" value="1"/>
</dbReference>
<protein>
    <recommendedName>
        <fullName evidence="4">Peptide methionine sulfoxide reductase MsrA</fullName>
        <shortName evidence="4">Protein-methionine-S-oxide reductase</shortName>
        <ecNumber evidence="4">1.8.4.11</ecNumber>
    </recommendedName>
    <alternativeName>
        <fullName evidence="4">Peptide-methionine (S)-S-oxide reductase</fullName>
        <shortName evidence="4">Peptide Met(O) reductase</shortName>
    </alternativeName>
</protein>
<keyword evidence="7" id="KW-1185">Reference proteome</keyword>
<comment type="catalytic activity">
    <reaction evidence="2 4">
        <text>L-methionyl-[protein] + [thioredoxin]-disulfide + H2O = L-methionyl-(S)-S-oxide-[protein] + [thioredoxin]-dithiol</text>
        <dbReference type="Rhea" id="RHEA:14217"/>
        <dbReference type="Rhea" id="RHEA-COMP:10698"/>
        <dbReference type="Rhea" id="RHEA-COMP:10700"/>
        <dbReference type="Rhea" id="RHEA-COMP:12313"/>
        <dbReference type="Rhea" id="RHEA-COMP:12315"/>
        <dbReference type="ChEBI" id="CHEBI:15377"/>
        <dbReference type="ChEBI" id="CHEBI:16044"/>
        <dbReference type="ChEBI" id="CHEBI:29950"/>
        <dbReference type="ChEBI" id="CHEBI:44120"/>
        <dbReference type="ChEBI" id="CHEBI:50058"/>
        <dbReference type="EC" id="1.8.4.11"/>
    </reaction>
</comment>
<dbReference type="STRING" id="1082479.SAMN05216241_102347"/>
<dbReference type="SUPFAM" id="SSF55068">
    <property type="entry name" value="Peptide methionine sulfoxide reductase"/>
    <property type="match status" value="1"/>
</dbReference>
<dbReference type="PANTHER" id="PTHR43774">
    <property type="entry name" value="PEPTIDE METHIONINE SULFOXIDE REDUCTASE"/>
    <property type="match status" value="1"/>
</dbReference>
<reference evidence="6 7" key="1">
    <citation type="submission" date="2016-10" db="EMBL/GenBank/DDBJ databases">
        <authorList>
            <person name="de Groot N.N."/>
        </authorList>
    </citation>
    <scope>NUCLEOTIDE SEQUENCE [LARGE SCALE GENOMIC DNA]</scope>
    <source>
        <strain evidence="6 7">DSM 25584</strain>
    </source>
</reference>
<evidence type="ECO:0000313" key="6">
    <source>
        <dbReference type="EMBL" id="SDF78556.1"/>
    </source>
</evidence>
<evidence type="ECO:0000256" key="1">
    <source>
        <dbReference type="ARBA" id="ARBA00023002"/>
    </source>
</evidence>
<comment type="similarity">
    <text evidence="4">Belongs to the MsrA Met sulfoxide reductase family.</text>
</comment>
<name>A0A1G7NWY9_9PROT</name>
<dbReference type="RefSeq" id="WP_090018963.1">
    <property type="nucleotide sequence ID" value="NZ_FNCE01000002.1"/>
</dbReference>
<dbReference type="EMBL" id="FNCE01000002">
    <property type="protein sequence ID" value="SDF78556.1"/>
    <property type="molecule type" value="Genomic_DNA"/>
</dbReference>
<dbReference type="Pfam" id="PF01625">
    <property type="entry name" value="PMSR"/>
    <property type="match status" value="1"/>
</dbReference>
<evidence type="ECO:0000256" key="4">
    <source>
        <dbReference type="HAMAP-Rule" id="MF_01401"/>
    </source>
</evidence>
<feature type="domain" description="Peptide methionine sulphoxide reductase MsrA" evidence="5">
    <location>
        <begin position="3"/>
        <end position="149"/>
    </location>
</feature>
<gene>
    <name evidence="4" type="primary">msrA</name>
    <name evidence="6" type="ORF">SAMN05216241_102347</name>
</gene>